<evidence type="ECO:0000256" key="1">
    <source>
        <dbReference type="ARBA" id="ARBA00006484"/>
    </source>
</evidence>
<sequence>MVFEWKNNVLLITGASKGIGASVTRQALAEGVQQVFNLDIDKENGVALQQELNDIYGDKKVTFIYCDVANEEQLKTNFKLVLADKSKNYIVVNNAAIFNDSLQTFKKEIDINLTGLVTGSLIALDLMRKDNGGNGGTIINMSSITAFNVVPCFPVYNATKSAILTFGISLGADEFYNRTDVRVITICCGMTDTSIILKENIGSFDKEMVHKMIEIMEDYPNQSGDSAGRAVIEAFKYGASASVWLSNADNPAEDITNFVTKANKIMAEPILKYKK</sequence>
<dbReference type="SUPFAM" id="SSF51735">
    <property type="entry name" value="NAD(P)-binding Rossmann-fold domains"/>
    <property type="match status" value="1"/>
</dbReference>
<dbReference type="PANTHER" id="PTHR44229:SF8">
    <property type="entry name" value="ALCOHOL DEHYDROGENASE-RELATED"/>
    <property type="match status" value="1"/>
</dbReference>
<protein>
    <recommendedName>
        <fullName evidence="5">Alcohol dehydrogenase</fullName>
    </recommendedName>
</protein>
<dbReference type="Gene3D" id="3.40.50.720">
    <property type="entry name" value="NAD(P)-binding Rossmann-like Domain"/>
    <property type="match status" value="1"/>
</dbReference>
<keyword evidence="2" id="KW-0560">Oxidoreductase</keyword>
<accession>A0A8S0ZMA6</accession>
<dbReference type="EMBL" id="CADEBC010000483">
    <property type="protein sequence ID" value="CAB3234593.1"/>
    <property type="molecule type" value="Genomic_DNA"/>
</dbReference>
<evidence type="ECO:0000313" key="4">
    <source>
        <dbReference type="Proteomes" id="UP000494106"/>
    </source>
</evidence>
<dbReference type="Proteomes" id="UP000494106">
    <property type="component" value="Unassembled WGS sequence"/>
</dbReference>
<evidence type="ECO:0000256" key="2">
    <source>
        <dbReference type="ARBA" id="ARBA00023002"/>
    </source>
</evidence>
<dbReference type="OrthoDB" id="417891at2759"/>
<name>A0A8S0ZMA6_ARCPL</name>
<proteinExistence type="inferred from homology"/>
<dbReference type="AlphaFoldDB" id="A0A8S0ZMA6"/>
<organism evidence="3 4">
    <name type="scientific">Arctia plantaginis</name>
    <name type="common">Wood tiger moth</name>
    <name type="synonym">Phalaena plantaginis</name>
    <dbReference type="NCBI Taxonomy" id="874455"/>
    <lineage>
        <taxon>Eukaryota</taxon>
        <taxon>Metazoa</taxon>
        <taxon>Ecdysozoa</taxon>
        <taxon>Arthropoda</taxon>
        <taxon>Hexapoda</taxon>
        <taxon>Insecta</taxon>
        <taxon>Pterygota</taxon>
        <taxon>Neoptera</taxon>
        <taxon>Endopterygota</taxon>
        <taxon>Lepidoptera</taxon>
        <taxon>Glossata</taxon>
        <taxon>Ditrysia</taxon>
        <taxon>Noctuoidea</taxon>
        <taxon>Erebidae</taxon>
        <taxon>Arctiinae</taxon>
        <taxon>Arctia</taxon>
    </lineage>
</organism>
<comment type="similarity">
    <text evidence="1">Belongs to the short-chain dehydrogenases/reductases (SDR) family.</text>
</comment>
<evidence type="ECO:0000313" key="3">
    <source>
        <dbReference type="EMBL" id="CAB3234593.1"/>
    </source>
</evidence>
<dbReference type="GO" id="GO:0016616">
    <property type="term" value="F:oxidoreductase activity, acting on the CH-OH group of donors, NAD or NADP as acceptor"/>
    <property type="evidence" value="ECO:0007669"/>
    <property type="project" value="TreeGrafter"/>
</dbReference>
<dbReference type="GO" id="GO:0005737">
    <property type="term" value="C:cytoplasm"/>
    <property type="evidence" value="ECO:0007669"/>
    <property type="project" value="TreeGrafter"/>
</dbReference>
<dbReference type="InterPro" id="IPR036291">
    <property type="entry name" value="NAD(P)-bd_dom_sf"/>
</dbReference>
<gene>
    <name evidence="3" type="ORF">APLA_LOCUS5663</name>
</gene>
<dbReference type="InterPro" id="IPR020904">
    <property type="entry name" value="Sc_DH/Rdtase_CS"/>
</dbReference>
<dbReference type="InterPro" id="IPR002347">
    <property type="entry name" value="SDR_fam"/>
</dbReference>
<dbReference type="Pfam" id="PF00106">
    <property type="entry name" value="adh_short"/>
    <property type="match status" value="1"/>
</dbReference>
<dbReference type="PANTHER" id="PTHR44229">
    <property type="entry name" value="15-HYDROXYPROSTAGLANDIN DEHYDROGENASE [NAD(+)]"/>
    <property type="match status" value="1"/>
</dbReference>
<keyword evidence="4" id="KW-1185">Reference proteome</keyword>
<dbReference type="PRINTS" id="PR00081">
    <property type="entry name" value="GDHRDH"/>
</dbReference>
<dbReference type="PROSITE" id="PS00061">
    <property type="entry name" value="ADH_SHORT"/>
    <property type="match status" value="1"/>
</dbReference>
<reference evidence="3 4" key="1">
    <citation type="submission" date="2020-04" db="EMBL/GenBank/DDBJ databases">
        <authorList>
            <person name="Wallbank WR R."/>
            <person name="Pardo Diaz C."/>
            <person name="Kozak K."/>
            <person name="Martin S."/>
            <person name="Jiggins C."/>
            <person name="Moest M."/>
            <person name="Warren A I."/>
            <person name="Byers J.R.P. K."/>
            <person name="Montejo-Kovacevich G."/>
            <person name="Yen C E."/>
        </authorList>
    </citation>
    <scope>NUCLEOTIDE SEQUENCE [LARGE SCALE GENOMIC DNA]</scope>
</reference>
<comment type="caution">
    <text evidence="3">The sequence shown here is derived from an EMBL/GenBank/DDBJ whole genome shotgun (WGS) entry which is preliminary data.</text>
</comment>
<evidence type="ECO:0008006" key="5">
    <source>
        <dbReference type="Google" id="ProtNLM"/>
    </source>
</evidence>